<name>A0ACD3ZT81_FUSSC</name>
<sequence>MYNESSSNRTTSTKTTVTYAGQCYLLSWALDISFERGPVLAQFLRMSNVRETSPAFEVFNWGECPESYYTTDFHKLKAKLQKIYKLPNVSPCDVDEFGRNAAHLCVVRFGDLLDESADFKEATQLLDNLQKILWFLGTVGVDIYAGENHDGSMLEYLMVEGWASLLPRVYDVLKSRNSEFDPGFDQRPVWDRWDDRAMDRRRHLRIFRDTFHDRPDILEGNPLRAPSVASKQAWLIL</sequence>
<evidence type="ECO:0000313" key="1">
    <source>
        <dbReference type="EMBL" id="UPL03339.1"/>
    </source>
</evidence>
<reference evidence="1" key="1">
    <citation type="submission" date="2021-11" db="EMBL/GenBank/DDBJ databases">
        <title>Fusarium solani-melongenae Genome sequencing and assembly.</title>
        <authorList>
            <person name="Xie S."/>
            <person name="Huang L."/>
            <person name="Zhang X."/>
        </authorList>
    </citation>
    <scope>NUCLEOTIDE SEQUENCE</scope>
    <source>
        <strain evidence="1">CRI 24-3</strain>
    </source>
</reference>
<organism evidence="1 2">
    <name type="scientific">Fusarium solani subsp. cucurbitae</name>
    <name type="common">Neocosmosporum cucurbitae</name>
    <dbReference type="NCBI Taxonomy" id="2747967"/>
    <lineage>
        <taxon>Eukaryota</taxon>
        <taxon>Fungi</taxon>
        <taxon>Dikarya</taxon>
        <taxon>Ascomycota</taxon>
        <taxon>Pezizomycotina</taxon>
        <taxon>Sordariomycetes</taxon>
        <taxon>Hypocreomycetidae</taxon>
        <taxon>Hypocreales</taxon>
        <taxon>Nectriaceae</taxon>
        <taxon>Fusarium</taxon>
        <taxon>Fusarium solani species complex</taxon>
    </lineage>
</organism>
<dbReference type="Proteomes" id="UP000830768">
    <property type="component" value="Chromosome 13"/>
</dbReference>
<gene>
    <name evidence="1" type="ORF">LCI18_014273</name>
</gene>
<protein>
    <submittedName>
        <fullName evidence="1">Uncharacterized protein</fullName>
    </submittedName>
</protein>
<proteinExistence type="predicted"/>
<accession>A0ACD3ZT81</accession>
<keyword evidence="2" id="KW-1185">Reference proteome</keyword>
<evidence type="ECO:0000313" key="2">
    <source>
        <dbReference type="Proteomes" id="UP000830768"/>
    </source>
</evidence>
<dbReference type="EMBL" id="CP090041">
    <property type="protein sequence ID" value="UPL03339.1"/>
    <property type="molecule type" value="Genomic_DNA"/>
</dbReference>